<evidence type="ECO:0008006" key="3">
    <source>
        <dbReference type="Google" id="ProtNLM"/>
    </source>
</evidence>
<proteinExistence type="predicted"/>
<dbReference type="RefSeq" id="WP_128387546.1">
    <property type="nucleotide sequence ID" value="NZ_CP035037.1"/>
</dbReference>
<organism evidence="1 2">
    <name type="scientific">Leucobacter muris</name>
    <dbReference type="NCBI Taxonomy" id="1935379"/>
    <lineage>
        <taxon>Bacteria</taxon>
        <taxon>Bacillati</taxon>
        <taxon>Actinomycetota</taxon>
        <taxon>Actinomycetes</taxon>
        <taxon>Micrococcales</taxon>
        <taxon>Microbacteriaceae</taxon>
        <taxon>Leucobacter</taxon>
    </lineage>
</organism>
<gene>
    <name evidence="1" type="ORF">Leucomu_13590</name>
</gene>
<protein>
    <recommendedName>
        <fullName evidence="3">Helix-turn-helix domain-containing protein</fullName>
    </recommendedName>
</protein>
<evidence type="ECO:0000313" key="1">
    <source>
        <dbReference type="EMBL" id="QAB18806.1"/>
    </source>
</evidence>
<dbReference type="Proteomes" id="UP000285768">
    <property type="component" value="Chromosome"/>
</dbReference>
<name>A0ABX5QIF6_9MICO</name>
<accession>A0ABX5QIF6</accession>
<evidence type="ECO:0000313" key="2">
    <source>
        <dbReference type="Proteomes" id="UP000285768"/>
    </source>
</evidence>
<sequence>MTNHARALTAAADRLEQAHAARDAAILDAHAAKIPQTAIAAAVRLSRMQVSRIIAAASAAVDQESRSE</sequence>
<reference evidence="1 2" key="1">
    <citation type="submission" date="2019-01" db="EMBL/GenBank/DDBJ databases">
        <title>Leucobacter muris sp. nov. isolated from the nose of a laboratory mouse.</title>
        <authorList>
            <person name="Benga L."/>
            <person name="Sproeer C."/>
            <person name="Schumann P."/>
            <person name="Verbarg S."/>
            <person name="Bunk B."/>
            <person name="Engelhardt E."/>
            <person name="Benten P.M."/>
            <person name="Sager M."/>
        </authorList>
    </citation>
    <scope>NUCLEOTIDE SEQUENCE [LARGE SCALE GENOMIC DNA]</scope>
    <source>
        <strain evidence="1 2">DSM 101948</strain>
    </source>
</reference>
<keyword evidence="2" id="KW-1185">Reference proteome</keyword>
<dbReference type="EMBL" id="CP035037">
    <property type="protein sequence ID" value="QAB18806.1"/>
    <property type="molecule type" value="Genomic_DNA"/>
</dbReference>